<dbReference type="OrthoDB" id="6495421at2759"/>
<reference evidence="1 2" key="1">
    <citation type="journal article" date="2019" name="Sci. Rep.">
        <title>Orb-weaving spider Araneus ventricosus genome elucidates the spidroin gene catalogue.</title>
        <authorList>
            <person name="Kono N."/>
            <person name="Nakamura H."/>
            <person name="Ohtoshi R."/>
            <person name="Moran D.A.P."/>
            <person name="Shinohara A."/>
            <person name="Yoshida Y."/>
            <person name="Fujiwara M."/>
            <person name="Mori M."/>
            <person name="Tomita M."/>
            <person name="Arakawa K."/>
        </authorList>
    </citation>
    <scope>NUCLEOTIDE SEQUENCE [LARGE SCALE GENOMIC DNA]</scope>
</reference>
<name>A0A4Y2TR16_ARAVE</name>
<dbReference type="AlphaFoldDB" id="A0A4Y2TR16"/>
<dbReference type="EMBL" id="BGPR01030508">
    <property type="protein sequence ID" value="GBO03079.1"/>
    <property type="molecule type" value="Genomic_DNA"/>
</dbReference>
<organism evidence="1 2">
    <name type="scientific">Araneus ventricosus</name>
    <name type="common">Orbweaver spider</name>
    <name type="synonym">Epeira ventricosa</name>
    <dbReference type="NCBI Taxonomy" id="182803"/>
    <lineage>
        <taxon>Eukaryota</taxon>
        <taxon>Metazoa</taxon>
        <taxon>Ecdysozoa</taxon>
        <taxon>Arthropoda</taxon>
        <taxon>Chelicerata</taxon>
        <taxon>Arachnida</taxon>
        <taxon>Araneae</taxon>
        <taxon>Araneomorphae</taxon>
        <taxon>Entelegynae</taxon>
        <taxon>Araneoidea</taxon>
        <taxon>Araneidae</taxon>
        <taxon>Araneus</taxon>
    </lineage>
</organism>
<evidence type="ECO:0000313" key="2">
    <source>
        <dbReference type="Proteomes" id="UP000499080"/>
    </source>
</evidence>
<comment type="caution">
    <text evidence="1">The sequence shown here is derived from an EMBL/GenBank/DDBJ whole genome shotgun (WGS) entry which is preliminary data.</text>
</comment>
<gene>
    <name evidence="1" type="ORF">AVEN_185124_1</name>
</gene>
<protein>
    <submittedName>
        <fullName evidence="1">Uncharacterized protein</fullName>
    </submittedName>
</protein>
<accession>A0A4Y2TR16</accession>
<feature type="non-terminal residue" evidence="1">
    <location>
        <position position="1"/>
    </location>
</feature>
<sequence>DRITKYLVPPYSGPQLVVSRVSKHFAIQVGSRQQTVSIDRLKPAFLLAEIQPFRVSFSI</sequence>
<proteinExistence type="predicted"/>
<dbReference type="Proteomes" id="UP000499080">
    <property type="component" value="Unassembled WGS sequence"/>
</dbReference>
<keyword evidence="2" id="KW-1185">Reference proteome</keyword>
<evidence type="ECO:0000313" key="1">
    <source>
        <dbReference type="EMBL" id="GBO03079.1"/>
    </source>
</evidence>